<dbReference type="GO" id="GO:0016579">
    <property type="term" value="P:protein deubiquitination"/>
    <property type="evidence" value="ECO:0007669"/>
    <property type="project" value="TreeGrafter"/>
</dbReference>
<dbReference type="Pfam" id="PF02338">
    <property type="entry name" value="OTU"/>
    <property type="match status" value="1"/>
</dbReference>
<organism evidence="2 3">
    <name type="scientific">Dreissena polymorpha</name>
    <name type="common">Zebra mussel</name>
    <name type="synonym">Mytilus polymorpha</name>
    <dbReference type="NCBI Taxonomy" id="45954"/>
    <lineage>
        <taxon>Eukaryota</taxon>
        <taxon>Metazoa</taxon>
        <taxon>Spiralia</taxon>
        <taxon>Lophotrochozoa</taxon>
        <taxon>Mollusca</taxon>
        <taxon>Bivalvia</taxon>
        <taxon>Autobranchia</taxon>
        <taxon>Heteroconchia</taxon>
        <taxon>Euheterodonta</taxon>
        <taxon>Imparidentia</taxon>
        <taxon>Neoheterodontei</taxon>
        <taxon>Myida</taxon>
        <taxon>Dreissenoidea</taxon>
        <taxon>Dreissenidae</taxon>
        <taxon>Dreissena</taxon>
    </lineage>
</organism>
<name>A0A9D3Z552_DREPO</name>
<sequence>MERAQVKNNYNPEGDGDCQFYAISNQLTTVGVYQNAASLRENAITHLEKHRYYYKDFVQGDMYQNLESMRQPAIYGDHLTRVALSRELNCNFLILNSEGIDNTRLVSNNGEYAEDIACYFGYFPENIGEQNVSLDLE</sequence>
<dbReference type="InterPro" id="IPR003323">
    <property type="entry name" value="OTU_dom"/>
</dbReference>
<dbReference type="EMBL" id="JAIWYP010000014">
    <property type="protein sequence ID" value="KAH3710384.1"/>
    <property type="molecule type" value="Genomic_DNA"/>
</dbReference>
<dbReference type="InterPro" id="IPR050704">
    <property type="entry name" value="Peptidase_C85-like"/>
</dbReference>
<dbReference type="SUPFAM" id="SSF54001">
    <property type="entry name" value="Cysteine proteinases"/>
    <property type="match status" value="1"/>
</dbReference>
<gene>
    <name evidence="2" type="ORF">DPMN_069862</name>
</gene>
<feature type="domain" description="OTU" evidence="1">
    <location>
        <begin position="7"/>
        <end position="119"/>
    </location>
</feature>
<dbReference type="GO" id="GO:0004843">
    <property type="term" value="F:cysteine-type deubiquitinase activity"/>
    <property type="evidence" value="ECO:0007669"/>
    <property type="project" value="TreeGrafter"/>
</dbReference>
<protein>
    <recommendedName>
        <fullName evidence="1">OTU domain-containing protein</fullName>
    </recommendedName>
</protein>
<dbReference type="PANTHER" id="PTHR12419">
    <property type="entry name" value="OTU DOMAIN CONTAINING PROTEIN"/>
    <property type="match status" value="1"/>
</dbReference>
<dbReference type="InterPro" id="IPR038765">
    <property type="entry name" value="Papain-like_cys_pep_sf"/>
</dbReference>
<keyword evidence="3" id="KW-1185">Reference proteome</keyword>
<accession>A0A9D3Z552</accession>
<evidence type="ECO:0000313" key="3">
    <source>
        <dbReference type="Proteomes" id="UP000828390"/>
    </source>
</evidence>
<dbReference type="CDD" id="cd22758">
    <property type="entry name" value="OTU_232R-like"/>
    <property type="match status" value="1"/>
</dbReference>
<comment type="caution">
    <text evidence="2">The sequence shown here is derived from an EMBL/GenBank/DDBJ whole genome shotgun (WGS) entry which is preliminary data.</text>
</comment>
<evidence type="ECO:0000313" key="2">
    <source>
        <dbReference type="EMBL" id="KAH3710384.1"/>
    </source>
</evidence>
<reference evidence="2" key="2">
    <citation type="submission" date="2020-11" db="EMBL/GenBank/DDBJ databases">
        <authorList>
            <person name="McCartney M.A."/>
            <person name="Auch B."/>
            <person name="Kono T."/>
            <person name="Mallez S."/>
            <person name="Becker A."/>
            <person name="Gohl D.M."/>
            <person name="Silverstein K.A.T."/>
            <person name="Koren S."/>
            <person name="Bechman K.B."/>
            <person name="Herman A."/>
            <person name="Abrahante J.E."/>
            <person name="Garbe J."/>
        </authorList>
    </citation>
    <scope>NUCLEOTIDE SEQUENCE</scope>
    <source>
        <strain evidence="2">Duluth1</strain>
        <tissue evidence="2">Whole animal</tissue>
    </source>
</reference>
<dbReference type="Gene3D" id="3.90.70.80">
    <property type="match status" value="1"/>
</dbReference>
<evidence type="ECO:0000259" key="1">
    <source>
        <dbReference type="PROSITE" id="PS50802"/>
    </source>
</evidence>
<dbReference type="AlphaFoldDB" id="A0A9D3Z552"/>
<reference evidence="2" key="1">
    <citation type="journal article" date="2019" name="bioRxiv">
        <title>The Genome of the Zebra Mussel, Dreissena polymorpha: A Resource for Invasive Species Research.</title>
        <authorList>
            <person name="McCartney M.A."/>
            <person name="Auch B."/>
            <person name="Kono T."/>
            <person name="Mallez S."/>
            <person name="Zhang Y."/>
            <person name="Obille A."/>
            <person name="Becker A."/>
            <person name="Abrahante J.E."/>
            <person name="Garbe J."/>
            <person name="Badalamenti J.P."/>
            <person name="Herman A."/>
            <person name="Mangelson H."/>
            <person name="Liachko I."/>
            <person name="Sullivan S."/>
            <person name="Sone E.D."/>
            <person name="Koren S."/>
            <person name="Silverstein K.A.T."/>
            <person name="Beckman K.B."/>
            <person name="Gohl D.M."/>
        </authorList>
    </citation>
    <scope>NUCLEOTIDE SEQUENCE</scope>
    <source>
        <strain evidence="2">Duluth1</strain>
        <tissue evidence="2">Whole animal</tissue>
    </source>
</reference>
<proteinExistence type="predicted"/>
<dbReference type="Proteomes" id="UP000828390">
    <property type="component" value="Unassembled WGS sequence"/>
</dbReference>
<dbReference type="PROSITE" id="PS50802">
    <property type="entry name" value="OTU"/>
    <property type="match status" value="1"/>
</dbReference>